<reference evidence="2 3" key="1">
    <citation type="submission" date="2017-02" db="EMBL/GenBank/DDBJ databases">
        <authorList>
            <person name="Dridi B."/>
        </authorList>
    </citation>
    <scope>NUCLEOTIDE SEQUENCE [LARGE SCALE GENOMIC DNA]</scope>
    <source>
        <strain evidence="2 3">JB380</strain>
    </source>
</reference>
<comment type="caution">
    <text evidence="2">The sequence shown here is derived from an EMBL/GenBank/DDBJ whole genome shotgun (WGS) entry which is preliminary data.</text>
</comment>
<gene>
    <name evidence="2" type="ORF">CZ787_13330</name>
</gene>
<protein>
    <submittedName>
        <fullName evidence="2">Uncharacterized protein</fullName>
    </submittedName>
</protein>
<evidence type="ECO:0000313" key="2">
    <source>
        <dbReference type="EMBL" id="SJN14076.1"/>
    </source>
</evidence>
<sequence>MRKKTPLPKGNGVFLFVGYLAQIASNLMALYTDAMFITF</sequence>
<evidence type="ECO:0000313" key="3">
    <source>
        <dbReference type="Proteomes" id="UP000196331"/>
    </source>
</evidence>
<dbReference type="EMBL" id="FUKM01000051">
    <property type="protein sequence ID" value="SJN14076.1"/>
    <property type="molecule type" value="Genomic_DNA"/>
</dbReference>
<name>A0A1R4I2X8_9GAMM</name>
<feature type="transmembrane region" description="Helical" evidence="1">
    <location>
        <begin position="12"/>
        <end position="31"/>
    </location>
</feature>
<organism evidence="2 3">
    <name type="scientific">Halomonas citrativorans</name>
    <dbReference type="NCBI Taxonomy" id="2742612"/>
    <lineage>
        <taxon>Bacteria</taxon>
        <taxon>Pseudomonadati</taxon>
        <taxon>Pseudomonadota</taxon>
        <taxon>Gammaproteobacteria</taxon>
        <taxon>Oceanospirillales</taxon>
        <taxon>Halomonadaceae</taxon>
        <taxon>Halomonas</taxon>
    </lineage>
</organism>
<keyword evidence="1" id="KW-0812">Transmembrane</keyword>
<dbReference type="Proteomes" id="UP000196331">
    <property type="component" value="Unassembled WGS sequence"/>
</dbReference>
<evidence type="ECO:0000256" key="1">
    <source>
        <dbReference type="SAM" id="Phobius"/>
    </source>
</evidence>
<keyword evidence="1" id="KW-1133">Transmembrane helix</keyword>
<dbReference type="AlphaFoldDB" id="A0A1R4I2X8"/>
<proteinExistence type="predicted"/>
<keyword evidence="1" id="KW-0472">Membrane</keyword>
<accession>A0A1R4I2X8</accession>